<dbReference type="AlphaFoldDB" id="K6UZW1"/>
<dbReference type="SUPFAM" id="SSF51126">
    <property type="entry name" value="Pectin lyase-like"/>
    <property type="match status" value="1"/>
</dbReference>
<sequence length="345" mass="36437">MFRGSIAGRRHVVHGWLMALRDSHRAVRTNVIALGVCLLLVSVLSMACDAGGTKRADSSRRETVRPTSDVTPAVVNRDMRNCVAIPSACGYPDQTNTGVPANIRLISSGSITASREGQVIDGMNVTGEVVVTASNVTIKNSRVTGGRGAGSADWVIVIRPGVKNLTVADSEILTPPGTAQDIACILNIGDAKPVIRRVNIHGCSAGVSSGGGSVEDSYFHDMSQVAGLSHNVGIASNGGGGMTIRRNTVFNQFSQTAAIAFYQDFSAQSDNLVEDNFVSGGSYCFYGGTGSRGRTSNIRFVNNRLTRHFFPNCGVFGPIASFSIDDPGNLFVGNYWDDNGETVTP</sequence>
<evidence type="ECO:0000313" key="2">
    <source>
        <dbReference type="Proteomes" id="UP000008363"/>
    </source>
</evidence>
<evidence type="ECO:0000313" key="1">
    <source>
        <dbReference type="EMBL" id="GAB89088.1"/>
    </source>
</evidence>
<name>K6UZW1_9ACTN</name>
<dbReference type="Gene3D" id="2.160.20.10">
    <property type="entry name" value="Single-stranded right-handed beta-helix, Pectin lyase-like"/>
    <property type="match status" value="1"/>
</dbReference>
<evidence type="ECO:0008006" key="3">
    <source>
        <dbReference type="Google" id="ProtNLM"/>
    </source>
</evidence>
<proteinExistence type="predicted"/>
<reference evidence="1 2" key="1">
    <citation type="submission" date="2012-08" db="EMBL/GenBank/DDBJ databases">
        <title>Whole genome shotgun sequence of Gordonia rhizosphera NBRC 16068.</title>
        <authorList>
            <person name="Takarada H."/>
            <person name="Isaki S."/>
            <person name="Hosoyama A."/>
            <person name="Tsuchikane K."/>
            <person name="Katsumata H."/>
            <person name="Baba S."/>
            <person name="Ohji S."/>
            <person name="Yamazaki S."/>
            <person name="Fujita N."/>
        </authorList>
    </citation>
    <scope>NUCLEOTIDE SEQUENCE [LARGE SCALE GENOMIC DNA]</scope>
    <source>
        <strain evidence="1 2">NBRC 16068</strain>
    </source>
</reference>
<keyword evidence="2" id="KW-1185">Reference proteome</keyword>
<dbReference type="InterPro" id="IPR011050">
    <property type="entry name" value="Pectin_lyase_fold/virulence"/>
</dbReference>
<dbReference type="Proteomes" id="UP000008363">
    <property type="component" value="Unassembled WGS sequence"/>
</dbReference>
<organism evidence="1 2">
    <name type="scientific">Gordonia rhizosphera NBRC 16068</name>
    <dbReference type="NCBI Taxonomy" id="1108045"/>
    <lineage>
        <taxon>Bacteria</taxon>
        <taxon>Bacillati</taxon>
        <taxon>Actinomycetota</taxon>
        <taxon>Actinomycetes</taxon>
        <taxon>Mycobacteriales</taxon>
        <taxon>Gordoniaceae</taxon>
        <taxon>Gordonia</taxon>
    </lineage>
</organism>
<dbReference type="EMBL" id="BAHC01000050">
    <property type="protein sequence ID" value="GAB89088.1"/>
    <property type="molecule type" value="Genomic_DNA"/>
</dbReference>
<dbReference type="eggNOG" id="COG3420">
    <property type="taxonomic scope" value="Bacteria"/>
</dbReference>
<dbReference type="STRING" id="1108045.GORHZ_050_00045"/>
<comment type="caution">
    <text evidence="1">The sequence shown here is derived from an EMBL/GenBank/DDBJ whole genome shotgun (WGS) entry which is preliminary data.</text>
</comment>
<dbReference type="InterPro" id="IPR012334">
    <property type="entry name" value="Pectin_lyas_fold"/>
</dbReference>
<accession>K6UZW1</accession>
<protein>
    <recommendedName>
        <fullName evidence="3">Right handed beta helix domain-containing protein</fullName>
    </recommendedName>
</protein>
<gene>
    <name evidence="1" type="ORF">GORHZ_050_00045</name>
</gene>